<feature type="non-terminal residue" evidence="1">
    <location>
        <position position="1"/>
    </location>
</feature>
<reference evidence="1" key="1">
    <citation type="journal article" date="2019" name="Sci. Rep.">
        <title>Draft genome of Tanacetum cinerariifolium, the natural source of mosquito coil.</title>
        <authorList>
            <person name="Yamashiro T."/>
            <person name="Shiraishi A."/>
            <person name="Satake H."/>
            <person name="Nakayama K."/>
        </authorList>
    </citation>
    <scope>NUCLEOTIDE SEQUENCE</scope>
</reference>
<evidence type="ECO:0000313" key="1">
    <source>
        <dbReference type="EMBL" id="GFD39765.1"/>
    </source>
</evidence>
<dbReference type="AlphaFoldDB" id="A0A699VW32"/>
<organism evidence="1">
    <name type="scientific">Tanacetum cinerariifolium</name>
    <name type="common">Dalmatian daisy</name>
    <name type="synonym">Chrysanthemum cinerariifolium</name>
    <dbReference type="NCBI Taxonomy" id="118510"/>
    <lineage>
        <taxon>Eukaryota</taxon>
        <taxon>Viridiplantae</taxon>
        <taxon>Streptophyta</taxon>
        <taxon>Embryophyta</taxon>
        <taxon>Tracheophyta</taxon>
        <taxon>Spermatophyta</taxon>
        <taxon>Magnoliopsida</taxon>
        <taxon>eudicotyledons</taxon>
        <taxon>Gunneridae</taxon>
        <taxon>Pentapetalae</taxon>
        <taxon>asterids</taxon>
        <taxon>campanulids</taxon>
        <taxon>Asterales</taxon>
        <taxon>Asteraceae</taxon>
        <taxon>Asteroideae</taxon>
        <taxon>Anthemideae</taxon>
        <taxon>Anthemidinae</taxon>
        <taxon>Tanacetum</taxon>
    </lineage>
</organism>
<name>A0A699VW32_TANCI</name>
<dbReference type="EMBL" id="BKCJ011521710">
    <property type="protein sequence ID" value="GFD39765.1"/>
    <property type="molecule type" value="Genomic_DNA"/>
</dbReference>
<protein>
    <submittedName>
        <fullName evidence="1">Uncharacterized protein</fullName>
    </submittedName>
</protein>
<comment type="caution">
    <text evidence="1">The sequence shown here is derived from an EMBL/GenBank/DDBJ whole genome shotgun (WGS) entry which is preliminary data.</text>
</comment>
<proteinExistence type="predicted"/>
<accession>A0A699VW32</accession>
<sequence>LLHPSSILLLQESQLHQEIQLLSKMNLKGKEDVMAQLKEMKRLADLKVEKEKSEKYLKKILNPATIRAQTQKMASHEAKKEKDV</sequence>
<gene>
    <name evidence="1" type="ORF">Tci_911734</name>
</gene>